<evidence type="ECO:0000313" key="1">
    <source>
        <dbReference type="EMBL" id="KAJ8125323.1"/>
    </source>
</evidence>
<reference evidence="1" key="1">
    <citation type="submission" date="2022-12" db="EMBL/GenBank/DDBJ databases">
        <title>Genome Sequence of Lasiodiplodia mahajangana.</title>
        <authorList>
            <person name="Buettner E."/>
        </authorList>
    </citation>
    <scope>NUCLEOTIDE SEQUENCE</scope>
    <source>
        <strain evidence="1">VT137</strain>
    </source>
</reference>
<evidence type="ECO:0000313" key="2">
    <source>
        <dbReference type="Proteomes" id="UP001153332"/>
    </source>
</evidence>
<protein>
    <submittedName>
        <fullName evidence="1">Uncharacterized protein</fullName>
    </submittedName>
</protein>
<gene>
    <name evidence="1" type="ORF">O1611_g8317</name>
</gene>
<organism evidence="1 2">
    <name type="scientific">Lasiodiplodia mahajangana</name>
    <dbReference type="NCBI Taxonomy" id="1108764"/>
    <lineage>
        <taxon>Eukaryota</taxon>
        <taxon>Fungi</taxon>
        <taxon>Dikarya</taxon>
        <taxon>Ascomycota</taxon>
        <taxon>Pezizomycotina</taxon>
        <taxon>Dothideomycetes</taxon>
        <taxon>Dothideomycetes incertae sedis</taxon>
        <taxon>Botryosphaeriales</taxon>
        <taxon>Botryosphaeriaceae</taxon>
        <taxon>Lasiodiplodia</taxon>
    </lineage>
</organism>
<accession>A0ACC2JDN5</accession>
<name>A0ACC2JDN5_9PEZI</name>
<dbReference type="Proteomes" id="UP001153332">
    <property type="component" value="Unassembled WGS sequence"/>
</dbReference>
<comment type="caution">
    <text evidence="1">The sequence shown here is derived from an EMBL/GenBank/DDBJ whole genome shotgun (WGS) entry which is preliminary data.</text>
</comment>
<sequence length="488" mass="56529">MSLESQPQQQTRYTRIRVQDEDDIDRLYPLILDYIREPELASSVKEFIFRCPFPKREGYLRKTDRPEVLRAEENNRDISQEHIISQLVTDLGLQEVEKPDWIKILTWMKPELVAARTEALDGDERSHEVEPFYRFRTELFAHYAAAILMLLCPNIEILKYEDGSKIIENILRRNNYGEFPEMHLKKLRDVTLLPTNDLFLGDDRFYTHLDLLALLRMFHRLPAIESVSTDAVGNDSGASYLVRFPPAVSDLDRIHVGHAMYGTDVIAPLIRVPRRLEEFTFTTGGRSNLDGGYSTRSAKAIGKALYEHRSSLRKIDIDIDEYIGGKDEDSDDEETLGNDPWYKTDLESSTKPSKTSEDPNTREYGKTIGSMHDFESLTHLSIGIELLLGRRKYRVEEIEEAPFRLAEALPKSLEYLMIRGYQRGTVPQYDAQIDELLLTKEERLPSLRELHGIDETIPIATSIEFPDENFDELWQPEELDESWLEVLE</sequence>
<dbReference type="EMBL" id="JAPUUL010002429">
    <property type="protein sequence ID" value="KAJ8125323.1"/>
    <property type="molecule type" value="Genomic_DNA"/>
</dbReference>
<keyword evidence="2" id="KW-1185">Reference proteome</keyword>
<proteinExistence type="predicted"/>